<keyword evidence="9" id="KW-1185">Reference proteome</keyword>
<dbReference type="SMART" id="SM00448">
    <property type="entry name" value="REC"/>
    <property type="match status" value="1"/>
</dbReference>
<dbReference type="InterPro" id="IPR016032">
    <property type="entry name" value="Sig_transdc_resp-reg_C-effctor"/>
</dbReference>
<dbReference type="InterPro" id="IPR011006">
    <property type="entry name" value="CheY-like_superfamily"/>
</dbReference>
<keyword evidence="3 8" id="KW-0238">DNA-binding</keyword>
<sequence length="214" mass="22514">MRVIVADDHYLLREGLRALLTDGGVEVCAAVASAPELVAAVDELGPDAVITDIRMPAGTEGIAAAHEIRARHPSVGVVVLSQHADGSYADALLAHGTDGLAYLLKERVGDVAELMRALGEVCAGRTALDTRIVDTLIARRRTHAVDALSERERSVLHEMARGLTNIGIARALHLSESAVEKHVSAIFGKLSPDGAPTTHRRVAAVLAYIAGDTA</sequence>
<evidence type="ECO:0000259" key="6">
    <source>
        <dbReference type="PROSITE" id="PS50043"/>
    </source>
</evidence>
<feature type="domain" description="HTH luxR-type" evidence="6">
    <location>
        <begin position="141"/>
        <end position="212"/>
    </location>
</feature>
<dbReference type="GO" id="GO:0003677">
    <property type="term" value="F:DNA binding"/>
    <property type="evidence" value="ECO:0007669"/>
    <property type="project" value="UniProtKB-KW"/>
</dbReference>
<dbReference type="InterPro" id="IPR058245">
    <property type="entry name" value="NreC/VraR/RcsB-like_REC"/>
</dbReference>
<evidence type="ECO:0000313" key="8">
    <source>
        <dbReference type="EMBL" id="SDF89765.1"/>
    </source>
</evidence>
<dbReference type="Pfam" id="PF00196">
    <property type="entry name" value="GerE"/>
    <property type="match status" value="1"/>
</dbReference>
<evidence type="ECO:0000256" key="5">
    <source>
        <dbReference type="PROSITE-ProRule" id="PRU00169"/>
    </source>
</evidence>
<protein>
    <submittedName>
        <fullName evidence="8">DNA-binding response regulator, NarL/FixJ family, contains REC and HTH domains</fullName>
    </submittedName>
</protein>
<keyword evidence="1 5" id="KW-0597">Phosphoprotein</keyword>
<dbReference type="CDD" id="cd06170">
    <property type="entry name" value="LuxR_C_like"/>
    <property type="match status" value="1"/>
</dbReference>
<dbReference type="OrthoDB" id="9808843at2"/>
<keyword evidence="4" id="KW-0804">Transcription</keyword>
<proteinExistence type="predicted"/>
<dbReference type="PANTHER" id="PTHR43214">
    <property type="entry name" value="TWO-COMPONENT RESPONSE REGULATOR"/>
    <property type="match status" value="1"/>
</dbReference>
<dbReference type="PANTHER" id="PTHR43214:SF24">
    <property type="entry name" value="TRANSCRIPTIONAL REGULATORY PROTEIN NARL-RELATED"/>
    <property type="match status" value="1"/>
</dbReference>
<feature type="domain" description="Response regulatory" evidence="7">
    <location>
        <begin position="2"/>
        <end position="120"/>
    </location>
</feature>
<dbReference type="Proteomes" id="UP000198967">
    <property type="component" value="Unassembled WGS sequence"/>
</dbReference>
<dbReference type="RefSeq" id="WP_093083442.1">
    <property type="nucleotide sequence ID" value="NZ_FNBE01000007.1"/>
</dbReference>
<evidence type="ECO:0000256" key="3">
    <source>
        <dbReference type="ARBA" id="ARBA00023125"/>
    </source>
</evidence>
<dbReference type="PROSITE" id="PS50043">
    <property type="entry name" value="HTH_LUXR_2"/>
    <property type="match status" value="1"/>
</dbReference>
<evidence type="ECO:0000256" key="2">
    <source>
        <dbReference type="ARBA" id="ARBA00023015"/>
    </source>
</evidence>
<evidence type="ECO:0000313" key="9">
    <source>
        <dbReference type="Proteomes" id="UP000198967"/>
    </source>
</evidence>
<name>A0A1G7PU75_PSEOR</name>
<dbReference type="InterPro" id="IPR000792">
    <property type="entry name" value="Tscrpt_reg_LuxR_C"/>
</dbReference>
<evidence type="ECO:0000256" key="1">
    <source>
        <dbReference type="ARBA" id="ARBA00022553"/>
    </source>
</evidence>
<evidence type="ECO:0000259" key="7">
    <source>
        <dbReference type="PROSITE" id="PS50110"/>
    </source>
</evidence>
<gene>
    <name evidence="8" type="ORF">SAMN05216377_107235</name>
</gene>
<dbReference type="EMBL" id="FNBE01000007">
    <property type="protein sequence ID" value="SDF89765.1"/>
    <property type="molecule type" value="Genomic_DNA"/>
</dbReference>
<dbReference type="Gene3D" id="3.40.50.2300">
    <property type="match status" value="1"/>
</dbReference>
<dbReference type="InterPro" id="IPR039420">
    <property type="entry name" value="WalR-like"/>
</dbReference>
<dbReference type="STRING" id="366584.SAMN05216377_107235"/>
<accession>A0A1G7PU75</accession>
<dbReference type="SMART" id="SM00421">
    <property type="entry name" value="HTH_LUXR"/>
    <property type="match status" value="1"/>
</dbReference>
<dbReference type="InterPro" id="IPR001789">
    <property type="entry name" value="Sig_transdc_resp-reg_receiver"/>
</dbReference>
<dbReference type="AlphaFoldDB" id="A0A1G7PU75"/>
<dbReference type="PRINTS" id="PR00038">
    <property type="entry name" value="HTHLUXR"/>
</dbReference>
<evidence type="ECO:0000256" key="4">
    <source>
        <dbReference type="ARBA" id="ARBA00023163"/>
    </source>
</evidence>
<dbReference type="PROSITE" id="PS50110">
    <property type="entry name" value="RESPONSE_REGULATORY"/>
    <property type="match status" value="1"/>
</dbReference>
<keyword evidence="2" id="KW-0805">Transcription regulation</keyword>
<dbReference type="GO" id="GO:0006355">
    <property type="term" value="P:regulation of DNA-templated transcription"/>
    <property type="evidence" value="ECO:0007669"/>
    <property type="project" value="InterPro"/>
</dbReference>
<dbReference type="CDD" id="cd17535">
    <property type="entry name" value="REC_NarL-like"/>
    <property type="match status" value="1"/>
</dbReference>
<dbReference type="Pfam" id="PF00072">
    <property type="entry name" value="Response_reg"/>
    <property type="match status" value="1"/>
</dbReference>
<reference evidence="8 9" key="1">
    <citation type="submission" date="2016-10" db="EMBL/GenBank/DDBJ databases">
        <authorList>
            <person name="de Groot N.N."/>
        </authorList>
    </citation>
    <scope>NUCLEOTIDE SEQUENCE [LARGE SCALE GENOMIC DNA]</scope>
    <source>
        <strain evidence="8 9">CGMCC 4.3143</strain>
    </source>
</reference>
<organism evidence="8 9">
    <name type="scientific">Pseudonocardia oroxyli</name>
    <dbReference type="NCBI Taxonomy" id="366584"/>
    <lineage>
        <taxon>Bacteria</taxon>
        <taxon>Bacillati</taxon>
        <taxon>Actinomycetota</taxon>
        <taxon>Actinomycetes</taxon>
        <taxon>Pseudonocardiales</taxon>
        <taxon>Pseudonocardiaceae</taxon>
        <taxon>Pseudonocardia</taxon>
    </lineage>
</organism>
<dbReference type="SUPFAM" id="SSF52172">
    <property type="entry name" value="CheY-like"/>
    <property type="match status" value="1"/>
</dbReference>
<feature type="modified residue" description="4-aspartylphosphate" evidence="5">
    <location>
        <position position="52"/>
    </location>
</feature>
<dbReference type="GO" id="GO:0000160">
    <property type="term" value="P:phosphorelay signal transduction system"/>
    <property type="evidence" value="ECO:0007669"/>
    <property type="project" value="InterPro"/>
</dbReference>
<dbReference type="SUPFAM" id="SSF46894">
    <property type="entry name" value="C-terminal effector domain of the bipartite response regulators"/>
    <property type="match status" value="1"/>
</dbReference>